<dbReference type="InterPro" id="IPR011701">
    <property type="entry name" value="MFS"/>
</dbReference>
<dbReference type="GO" id="GO:0005886">
    <property type="term" value="C:plasma membrane"/>
    <property type="evidence" value="ECO:0007669"/>
    <property type="project" value="UniProtKB-SubCell"/>
</dbReference>
<feature type="transmembrane region" description="Helical" evidence="6">
    <location>
        <begin position="276"/>
        <end position="295"/>
    </location>
</feature>
<protein>
    <submittedName>
        <fullName evidence="8">Candidate transporter</fullName>
    </submittedName>
</protein>
<dbReference type="EMBL" id="CP000245">
    <property type="protein sequence ID" value="AEG93458.1"/>
    <property type="molecule type" value="Genomic_DNA"/>
</dbReference>
<accession>F5Y157</accession>
<feature type="transmembrane region" description="Helical" evidence="6">
    <location>
        <begin position="160"/>
        <end position="180"/>
    </location>
</feature>
<dbReference type="HOGENOM" id="CLU_001265_59_0_4"/>
<gene>
    <name evidence="8" type="ordered locus">Rta_23590</name>
</gene>
<dbReference type="OrthoDB" id="5966585at2"/>
<evidence type="ECO:0000259" key="7">
    <source>
        <dbReference type="PROSITE" id="PS50850"/>
    </source>
</evidence>
<keyword evidence="3 6" id="KW-0812">Transmembrane</keyword>
<dbReference type="PANTHER" id="PTHR43124">
    <property type="entry name" value="PURINE EFFLUX PUMP PBUE"/>
    <property type="match status" value="1"/>
</dbReference>
<feature type="transmembrane region" description="Helical" evidence="6">
    <location>
        <begin position="74"/>
        <end position="93"/>
    </location>
</feature>
<keyword evidence="9" id="KW-1185">Reference proteome</keyword>
<keyword evidence="5 6" id="KW-0472">Membrane</keyword>
<dbReference type="eggNOG" id="COG2807">
    <property type="taxonomic scope" value="Bacteria"/>
</dbReference>
<dbReference type="KEGG" id="rta:Rta_23590"/>
<evidence type="ECO:0000256" key="2">
    <source>
        <dbReference type="ARBA" id="ARBA00022475"/>
    </source>
</evidence>
<dbReference type="Pfam" id="PF07690">
    <property type="entry name" value="MFS_1"/>
    <property type="match status" value="1"/>
</dbReference>
<feature type="transmembrane region" description="Helical" evidence="6">
    <location>
        <begin position="12"/>
        <end position="33"/>
    </location>
</feature>
<feature type="transmembrane region" description="Helical" evidence="6">
    <location>
        <begin position="243"/>
        <end position="264"/>
    </location>
</feature>
<dbReference type="RefSeq" id="WP_013901690.1">
    <property type="nucleotide sequence ID" value="NC_015677.1"/>
</dbReference>
<dbReference type="Gene3D" id="1.20.1250.20">
    <property type="entry name" value="MFS general substrate transporter like domains"/>
    <property type="match status" value="1"/>
</dbReference>
<sequence length="387" mass="38921">MNERTATVARIGTAVTIAYASTYYLPAIVAPAMAADTGVATTTVFLAFSAALTVAALAGPMAGRLVDRRGGRRVLAGNSLVFAAGLGGLALAQGPVGLFAAWLVIGLAMAAGLYESAFSTLVRLYGSQARPAITGVTLIAGFASTVGWPLTAWLQAAGGWRSACAAWAALHLCIALPLYLSLPRDPAPAAAAIPAAAADTPATRPRAPASAAWLLAFVFGASWFVSTAMAAHLPRVLQSGGVTLAAAVGFAALVGPAQVAGRLLEYGLLRRWSPLASARLASLGHLVGACAFLAVGAPAGAAFALLHGAGNGIMTIANGTLPLLLFGPHGYGERQGLLMMPARFAQALAPFAFGLALDAWGMPALVLSMALGAASFAALAALRAPRA</sequence>
<organism evidence="8 9">
    <name type="scientific">Ramlibacter tataouinensis (strain ATCC BAA-407 / DSM 14655 / LMG 21543 / TTB310)</name>
    <dbReference type="NCBI Taxonomy" id="365046"/>
    <lineage>
        <taxon>Bacteria</taxon>
        <taxon>Pseudomonadati</taxon>
        <taxon>Pseudomonadota</taxon>
        <taxon>Betaproteobacteria</taxon>
        <taxon>Burkholderiales</taxon>
        <taxon>Comamonadaceae</taxon>
        <taxon>Ramlibacter</taxon>
    </lineage>
</organism>
<dbReference type="InterPro" id="IPR020846">
    <property type="entry name" value="MFS_dom"/>
</dbReference>
<keyword evidence="4 6" id="KW-1133">Transmembrane helix</keyword>
<proteinExistence type="predicted"/>
<dbReference type="GO" id="GO:0022857">
    <property type="term" value="F:transmembrane transporter activity"/>
    <property type="evidence" value="ECO:0007669"/>
    <property type="project" value="InterPro"/>
</dbReference>
<evidence type="ECO:0000313" key="9">
    <source>
        <dbReference type="Proteomes" id="UP000008385"/>
    </source>
</evidence>
<dbReference type="InterPro" id="IPR050189">
    <property type="entry name" value="MFS_Efflux_Transporters"/>
</dbReference>
<evidence type="ECO:0000256" key="5">
    <source>
        <dbReference type="ARBA" id="ARBA00023136"/>
    </source>
</evidence>
<name>F5Y157_RAMTT</name>
<feature type="transmembrane region" description="Helical" evidence="6">
    <location>
        <begin position="39"/>
        <end position="62"/>
    </location>
</feature>
<evidence type="ECO:0000256" key="4">
    <source>
        <dbReference type="ARBA" id="ARBA00022989"/>
    </source>
</evidence>
<evidence type="ECO:0000256" key="6">
    <source>
        <dbReference type="SAM" id="Phobius"/>
    </source>
</evidence>
<dbReference type="PANTHER" id="PTHR43124:SF3">
    <property type="entry name" value="CHLORAMPHENICOL EFFLUX PUMP RV0191"/>
    <property type="match status" value="1"/>
</dbReference>
<keyword evidence="2" id="KW-1003">Cell membrane</keyword>
<feature type="transmembrane region" description="Helical" evidence="6">
    <location>
        <begin position="132"/>
        <end position="154"/>
    </location>
</feature>
<dbReference type="PROSITE" id="PS50850">
    <property type="entry name" value="MFS"/>
    <property type="match status" value="1"/>
</dbReference>
<feature type="domain" description="Major facilitator superfamily (MFS) profile" evidence="7">
    <location>
        <begin position="7"/>
        <end position="387"/>
    </location>
</feature>
<reference evidence="9" key="1">
    <citation type="submission" date="2006-01" db="EMBL/GenBank/DDBJ databases">
        <title>Genome of the cyst-dividing bacterium Ramlibacter tataouinensis.</title>
        <authorList>
            <person name="Barakat M."/>
            <person name="Ortet P."/>
            <person name="De Luca G."/>
            <person name="Jourlin-Castelli C."/>
            <person name="Ansaldi M."/>
            <person name="Py B."/>
            <person name="Fichant G."/>
            <person name="Coutinho P."/>
            <person name="Voulhoux R."/>
            <person name="Bastien O."/>
            <person name="Roy S."/>
            <person name="Marechal E."/>
            <person name="Henrissat B."/>
            <person name="Quentin Y."/>
            <person name="Noirot P."/>
            <person name="Filloux A."/>
            <person name="Mejean V."/>
            <person name="DuBow M."/>
            <person name="Barras F."/>
            <person name="Heulin T."/>
        </authorList>
    </citation>
    <scope>NUCLEOTIDE SEQUENCE [LARGE SCALE GENOMIC DNA]</scope>
    <source>
        <strain evidence="9">ATCC BAA-407 / DSM 14655 / LMG 21543 / TTB310</strain>
    </source>
</reference>
<dbReference type="AlphaFoldDB" id="F5Y157"/>
<evidence type="ECO:0000313" key="8">
    <source>
        <dbReference type="EMBL" id="AEG93458.1"/>
    </source>
</evidence>
<feature type="transmembrane region" description="Helical" evidence="6">
    <location>
        <begin position="211"/>
        <end position="231"/>
    </location>
</feature>
<dbReference type="Proteomes" id="UP000008385">
    <property type="component" value="Chromosome"/>
</dbReference>
<reference evidence="8 9" key="2">
    <citation type="journal article" date="2011" name="PLoS ONE">
        <title>The Cyst-Dividing Bacterium Ramlibacter tataouinensis TTB310 Genome Reveals a Well-Stocked Toolbox for Adaptation to a Desert Environment.</title>
        <authorList>
            <person name="De Luca G."/>
            <person name="Barakat M."/>
            <person name="Ortet P."/>
            <person name="Fochesato S."/>
            <person name="Jourlin-Castelli C."/>
            <person name="Ansaldi M."/>
            <person name="Py B."/>
            <person name="Fichant G."/>
            <person name="Coutinho P.M."/>
            <person name="Voulhoux R."/>
            <person name="Bastien O."/>
            <person name="Marechal E."/>
            <person name="Henrissat B."/>
            <person name="Quentin Y."/>
            <person name="Noirot P."/>
            <person name="Filloux A."/>
            <person name="Mejean V."/>
            <person name="Dubow M.S."/>
            <person name="Barras F."/>
            <person name="Barbe V."/>
            <person name="Weissenbach J."/>
            <person name="Mihalcescu I."/>
            <person name="Vermeglio A."/>
            <person name="Achouak W."/>
            <person name="Heulin T."/>
        </authorList>
    </citation>
    <scope>NUCLEOTIDE SEQUENCE [LARGE SCALE GENOMIC DNA]</scope>
    <source>
        <strain evidence="9">ATCC BAA-407 / DSM 14655 / LMG 21543 / TTB310</strain>
    </source>
</reference>
<dbReference type="InterPro" id="IPR036259">
    <property type="entry name" value="MFS_trans_sf"/>
</dbReference>
<dbReference type="STRING" id="365046.Rta_23590"/>
<comment type="subcellular location">
    <subcellularLocation>
        <location evidence="1">Cell membrane</location>
        <topology evidence="1">Multi-pass membrane protein</topology>
    </subcellularLocation>
</comment>
<dbReference type="SUPFAM" id="SSF103473">
    <property type="entry name" value="MFS general substrate transporter"/>
    <property type="match status" value="1"/>
</dbReference>
<dbReference type="PATRIC" id="fig|365046.3.peg.2417"/>
<feature type="transmembrane region" description="Helical" evidence="6">
    <location>
        <begin position="363"/>
        <end position="382"/>
    </location>
</feature>
<evidence type="ECO:0000256" key="1">
    <source>
        <dbReference type="ARBA" id="ARBA00004651"/>
    </source>
</evidence>
<evidence type="ECO:0000256" key="3">
    <source>
        <dbReference type="ARBA" id="ARBA00022692"/>
    </source>
</evidence>
<feature type="transmembrane region" description="Helical" evidence="6">
    <location>
        <begin position="99"/>
        <end position="125"/>
    </location>
</feature>